<dbReference type="Gene3D" id="1.20.1720.10">
    <property type="entry name" value="Multidrug resistance protein D"/>
    <property type="match status" value="1"/>
</dbReference>
<dbReference type="PANTHER" id="PTHR23501:SF191">
    <property type="entry name" value="VACUOLAR BASIC AMINO ACID TRANSPORTER 4"/>
    <property type="match status" value="1"/>
</dbReference>
<feature type="transmembrane region" description="Helical" evidence="6">
    <location>
        <begin position="386"/>
        <end position="409"/>
    </location>
</feature>
<evidence type="ECO:0000256" key="6">
    <source>
        <dbReference type="SAM" id="Phobius"/>
    </source>
</evidence>
<comment type="subcellular location">
    <subcellularLocation>
        <location evidence="1">Cell inner membrane</location>
        <topology evidence="1">Multi-pass membrane protein</topology>
    </subcellularLocation>
</comment>
<dbReference type="Proteomes" id="UP000190074">
    <property type="component" value="Unassembled WGS sequence"/>
</dbReference>
<evidence type="ECO:0000256" key="1">
    <source>
        <dbReference type="ARBA" id="ARBA00004429"/>
    </source>
</evidence>
<feature type="transmembrane region" description="Helical" evidence="6">
    <location>
        <begin position="321"/>
        <end position="340"/>
    </location>
</feature>
<dbReference type="GO" id="GO:0022857">
    <property type="term" value="F:transmembrane transporter activity"/>
    <property type="evidence" value="ECO:0007669"/>
    <property type="project" value="InterPro"/>
</dbReference>
<dbReference type="AlphaFoldDB" id="A0A1U4SP57"/>
<dbReference type="EMBL" id="FVGW01000005">
    <property type="protein sequence ID" value="SKM18195.1"/>
    <property type="molecule type" value="Genomic_DNA"/>
</dbReference>
<gene>
    <name evidence="8" type="primary">stp_4</name>
    <name evidence="8" type="ORF">SAMEA2259716_02920</name>
</gene>
<feature type="transmembrane region" description="Helical" evidence="6">
    <location>
        <begin position="94"/>
        <end position="113"/>
    </location>
</feature>
<dbReference type="InterPro" id="IPR011701">
    <property type="entry name" value="MFS"/>
</dbReference>
<evidence type="ECO:0000256" key="5">
    <source>
        <dbReference type="ARBA" id="ARBA00023136"/>
    </source>
</evidence>
<feature type="domain" description="Major facilitator superfamily (MFS) profile" evidence="7">
    <location>
        <begin position="1"/>
        <end position="444"/>
    </location>
</feature>
<feature type="transmembrane region" description="Helical" evidence="6">
    <location>
        <begin position="346"/>
        <end position="366"/>
    </location>
</feature>
<name>A0A1U4SP57_9MYCO</name>
<proteinExistence type="predicted"/>
<dbReference type="Gene3D" id="1.20.1250.20">
    <property type="entry name" value="MFS general substrate transporter like domains"/>
    <property type="match status" value="1"/>
</dbReference>
<keyword evidence="5 6" id="KW-0472">Membrane</keyword>
<keyword evidence="2" id="KW-0813">Transport</keyword>
<feature type="transmembrane region" description="Helical" evidence="6">
    <location>
        <begin position="65"/>
        <end position="88"/>
    </location>
</feature>
<dbReference type="PROSITE" id="PS50850">
    <property type="entry name" value="MFS"/>
    <property type="match status" value="1"/>
</dbReference>
<sequence>MPLFVGAALNPINSSLIATAIVPIAAAVGVSVGRCAALVSALYLASAIAQPTAGKLCEVFGARRVFLTGIGALIAGGLIGGLGGSLTVLTLARVFIGVGTSSAYPAAMLLVRGRAEQEGMDGPPGAVLGGLVITGTVTAAAGLPLGGVLIDAWGWRTTFLVNVPVGVVAAAITLVWIPPDKKALVRRTFRQVVSDIDVVGVVGFGGTLGALMVFLVSLPQPRWGVLGAAVVMGSSLLWWELRARSPFIDVRMLTRHPGLRLTYLRFALTTLCMYAVLYGVTQWLQVGRGFSAMSTGMLLLPMTGLAALIAQPVAARSAVRIPLIVSAGSCLIGSIAVLWLNAGTGVGWILVVTVIFGVTLGTTSSANQTALYTQVPADRIATASGLLRSCGYIGSIASAAVISLAFHTAVDDHGLHLIGWTLVGVSIIGVVALAGDRAVVPNFRRIYGGRTATIEAQK</sequence>
<feature type="transmembrane region" description="Helical" evidence="6">
    <location>
        <begin position="198"/>
        <end position="217"/>
    </location>
</feature>
<evidence type="ECO:0000256" key="2">
    <source>
        <dbReference type="ARBA" id="ARBA00022448"/>
    </source>
</evidence>
<evidence type="ECO:0000313" key="8">
    <source>
        <dbReference type="EMBL" id="SKM18195.1"/>
    </source>
</evidence>
<feature type="transmembrane region" description="Helical" evidence="6">
    <location>
        <begin position="262"/>
        <end position="284"/>
    </location>
</feature>
<keyword evidence="3 6" id="KW-0812">Transmembrane</keyword>
<keyword evidence="4 6" id="KW-1133">Transmembrane helix</keyword>
<dbReference type="GO" id="GO:0005886">
    <property type="term" value="C:plasma membrane"/>
    <property type="evidence" value="ECO:0007669"/>
    <property type="project" value="UniProtKB-SubCell"/>
</dbReference>
<evidence type="ECO:0000313" key="9">
    <source>
        <dbReference type="Proteomes" id="UP000190074"/>
    </source>
</evidence>
<organism evidence="8 9">
    <name type="scientific">Mycobacteroides abscessus subsp. massiliense</name>
    <dbReference type="NCBI Taxonomy" id="1962118"/>
    <lineage>
        <taxon>Bacteria</taxon>
        <taxon>Bacillati</taxon>
        <taxon>Actinomycetota</taxon>
        <taxon>Actinomycetes</taxon>
        <taxon>Mycobacteriales</taxon>
        <taxon>Mycobacteriaceae</taxon>
        <taxon>Mycobacteroides</taxon>
        <taxon>Mycobacteroides abscessus</taxon>
    </lineage>
</organism>
<evidence type="ECO:0000256" key="3">
    <source>
        <dbReference type="ARBA" id="ARBA00022692"/>
    </source>
</evidence>
<evidence type="ECO:0000259" key="7">
    <source>
        <dbReference type="PROSITE" id="PS50850"/>
    </source>
</evidence>
<feature type="transmembrane region" description="Helical" evidence="6">
    <location>
        <begin position="20"/>
        <end position="44"/>
    </location>
</feature>
<protein>
    <submittedName>
        <fullName evidence="8">EmrB/QacA family drug resistance transporter</fullName>
    </submittedName>
</protein>
<dbReference type="Pfam" id="PF07690">
    <property type="entry name" value="MFS_1"/>
    <property type="match status" value="1"/>
</dbReference>
<dbReference type="SUPFAM" id="SSF103473">
    <property type="entry name" value="MFS general substrate transporter"/>
    <property type="match status" value="1"/>
</dbReference>
<dbReference type="PANTHER" id="PTHR23501">
    <property type="entry name" value="MAJOR FACILITATOR SUPERFAMILY"/>
    <property type="match status" value="1"/>
</dbReference>
<dbReference type="InterPro" id="IPR020846">
    <property type="entry name" value="MFS_dom"/>
</dbReference>
<feature type="transmembrane region" description="Helical" evidence="6">
    <location>
        <begin position="415"/>
        <end position="435"/>
    </location>
</feature>
<reference evidence="8 9" key="1">
    <citation type="submission" date="2016-11" db="EMBL/GenBank/DDBJ databases">
        <authorList>
            <consortium name="Pathogen Informatics"/>
        </authorList>
    </citation>
    <scope>NUCLEOTIDE SEQUENCE [LARGE SCALE GENOMIC DNA]</scope>
    <source>
        <strain evidence="8 9">911</strain>
    </source>
</reference>
<dbReference type="RefSeq" id="WP_005102709.1">
    <property type="nucleotide sequence ID" value="NZ_CP021122.1"/>
</dbReference>
<feature type="transmembrane region" description="Helical" evidence="6">
    <location>
        <begin position="290"/>
        <end position="309"/>
    </location>
</feature>
<feature type="transmembrane region" description="Helical" evidence="6">
    <location>
        <begin position="125"/>
        <end position="147"/>
    </location>
</feature>
<dbReference type="InterPro" id="IPR036259">
    <property type="entry name" value="MFS_trans_sf"/>
</dbReference>
<accession>A0A1U4SP57</accession>
<evidence type="ECO:0000256" key="4">
    <source>
        <dbReference type="ARBA" id="ARBA00022989"/>
    </source>
</evidence>
<feature type="transmembrane region" description="Helical" evidence="6">
    <location>
        <begin position="159"/>
        <end position="177"/>
    </location>
</feature>
<feature type="transmembrane region" description="Helical" evidence="6">
    <location>
        <begin position="223"/>
        <end position="241"/>
    </location>
</feature>